<dbReference type="KEGG" id="dmm:dnm_016930"/>
<keyword evidence="2" id="KW-1185">Reference proteome</keyword>
<dbReference type="Proteomes" id="UP000663722">
    <property type="component" value="Chromosome"/>
</dbReference>
<proteinExistence type="predicted"/>
<reference evidence="1" key="1">
    <citation type="journal article" date="2021" name="Microb. Physiol.">
        <title>Proteogenomic Insights into the Physiology of Marine, Sulfate-Reducing, Filamentous Desulfonema limicola and Desulfonema magnum.</title>
        <authorList>
            <person name="Schnaars V."/>
            <person name="Wohlbrand L."/>
            <person name="Scheve S."/>
            <person name="Hinrichs C."/>
            <person name="Reinhardt R."/>
            <person name="Rabus R."/>
        </authorList>
    </citation>
    <scope>NUCLEOTIDE SEQUENCE</scope>
    <source>
        <strain evidence="1">4be13</strain>
    </source>
</reference>
<name>A0A975GLI6_9BACT</name>
<dbReference type="EMBL" id="CP061800">
    <property type="protein sequence ID" value="QTA85679.1"/>
    <property type="molecule type" value="Genomic_DNA"/>
</dbReference>
<gene>
    <name evidence="1" type="ORF">dnm_016930</name>
</gene>
<organism evidence="1 2">
    <name type="scientific">Desulfonema magnum</name>
    <dbReference type="NCBI Taxonomy" id="45655"/>
    <lineage>
        <taxon>Bacteria</taxon>
        <taxon>Pseudomonadati</taxon>
        <taxon>Thermodesulfobacteriota</taxon>
        <taxon>Desulfobacteria</taxon>
        <taxon>Desulfobacterales</taxon>
        <taxon>Desulfococcaceae</taxon>
        <taxon>Desulfonema</taxon>
    </lineage>
</organism>
<evidence type="ECO:0000313" key="2">
    <source>
        <dbReference type="Proteomes" id="UP000663722"/>
    </source>
</evidence>
<dbReference type="AlphaFoldDB" id="A0A975GLI6"/>
<protein>
    <submittedName>
        <fullName evidence="1">Uncharacterized protein</fullName>
    </submittedName>
</protein>
<evidence type="ECO:0000313" key="1">
    <source>
        <dbReference type="EMBL" id="QTA85679.1"/>
    </source>
</evidence>
<accession>A0A975GLI6</accession>
<sequence>MRFEMVSPRPVAIFTGCGRICLGEAVKNQLFFSGGMPIPVSRTENSNAPGDFPSGSFFTSTQCRTYVAMPEKVYDRCHP</sequence>